<evidence type="ECO:0000256" key="1">
    <source>
        <dbReference type="SAM" id="MobiDB-lite"/>
    </source>
</evidence>
<protein>
    <submittedName>
        <fullName evidence="2">Uncharacterized protein</fullName>
    </submittedName>
</protein>
<proteinExistence type="predicted"/>
<dbReference type="AlphaFoldDB" id="A0A9N7YM64"/>
<dbReference type="EMBL" id="CADEAL010001114">
    <property type="protein sequence ID" value="CAB1429244.1"/>
    <property type="molecule type" value="Genomic_DNA"/>
</dbReference>
<feature type="region of interest" description="Disordered" evidence="1">
    <location>
        <begin position="1"/>
        <end position="47"/>
    </location>
</feature>
<reference evidence="2" key="1">
    <citation type="submission" date="2020-03" db="EMBL/GenBank/DDBJ databases">
        <authorList>
            <person name="Weist P."/>
        </authorList>
    </citation>
    <scope>NUCLEOTIDE SEQUENCE</scope>
</reference>
<comment type="caution">
    <text evidence="2">The sequence shown here is derived from an EMBL/GenBank/DDBJ whole genome shotgun (WGS) entry which is preliminary data.</text>
</comment>
<dbReference type="Proteomes" id="UP001153269">
    <property type="component" value="Unassembled WGS sequence"/>
</dbReference>
<feature type="compositionally biased region" description="Basic and acidic residues" evidence="1">
    <location>
        <begin position="27"/>
        <end position="46"/>
    </location>
</feature>
<feature type="region of interest" description="Disordered" evidence="1">
    <location>
        <begin position="68"/>
        <end position="108"/>
    </location>
</feature>
<gene>
    <name evidence="2" type="ORF">PLEPLA_LOCUS17220</name>
</gene>
<evidence type="ECO:0000313" key="2">
    <source>
        <dbReference type="EMBL" id="CAB1429244.1"/>
    </source>
</evidence>
<accession>A0A9N7YM64</accession>
<name>A0A9N7YM64_PLEPL</name>
<sequence length="108" mass="11764">MGTSRRRPGPEQIPPFGTRGPLSLRARAADRMREGKREERDRERVQASHITLSRQALPLPRALGEAGSYPVLHERTPRTGSELVPSLGASLGPNPASPLIRRGAQARA</sequence>
<keyword evidence="3" id="KW-1185">Reference proteome</keyword>
<evidence type="ECO:0000313" key="3">
    <source>
        <dbReference type="Proteomes" id="UP001153269"/>
    </source>
</evidence>
<organism evidence="2 3">
    <name type="scientific">Pleuronectes platessa</name>
    <name type="common">European plaice</name>
    <dbReference type="NCBI Taxonomy" id="8262"/>
    <lineage>
        <taxon>Eukaryota</taxon>
        <taxon>Metazoa</taxon>
        <taxon>Chordata</taxon>
        <taxon>Craniata</taxon>
        <taxon>Vertebrata</taxon>
        <taxon>Euteleostomi</taxon>
        <taxon>Actinopterygii</taxon>
        <taxon>Neopterygii</taxon>
        <taxon>Teleostei</taxon>
        <taxon>Neoteleostei</taxon>
        <taxon>Acanthomorphata</taxon>
        <taxon>Carangaria</taxon>
        <taxon>Pleuronectiformes</taxon>
        <taxon>Pleuronectoidei</taxon>
        <taxon>Pleuronectidae</taxon>
        <taxon>Pleuronectes</taxon>
    </lineage>
</organism>